<dbReference type="Pfam" id="PF08880">
    <property type="entry name" value="QLQ"/>
    <property type="match status" value="1"/>
</dbReference>
<feature type="short sequence motif" description="Bipartite nuclear localization signal" evidence="4">
    <location>
        <begin position="81"/>
        <end position="91"/>
    </location>
</feature>
<dbReference type="PANTHER" id="PTHR31602:SF8">
    <property type="entry name" value="GROWTH-REGULATING FACTOR 5"/>
    <property type="match status" value="1"/>
</dbReference>
<dbReference type="PANTHER" id="PTHR31602">
    <property type="entry name" value="GROWTH-REGULATING FACTOR 5"/>
    <property type="match status" value="1"/>
</dbReference>
<evidence type="ECO:0000256" key="2">
    <source>
        <dbReference type="ARBA" id="ARBA00008122"/>
    </source>
</evidence>
<dbReference type="RefSeq" id="XP_010255823.1">
    <property type="nucleotide sequence ID" value="XM_010257521.2"/>
</dbReference>
<keyword evidence="7" id="KW-1185">Reference proteome</keyword>
<dbReference type="GO" id="GO:0005634">
    <property type="term" value="C:nucleus"/>
    <property type="evidence" value="ECO:0007669"/>
    <property type="project" value="UniProtKB-SubCell"/>
</dbReference>
<keyword evidence="5" id="KW-0804">Transcription</keyword>
<evidence type="ECO:0000313" key="7">
    <source>
        <dbReference type="Proteomes" id="UP000189703"/>
    </source>
</evidence>
<name>A0A1U7ZUK0_NELNU</name>
<comment type="function">
    <text evidence="5">Transcription activator.</text>
</comment>
<proteinExistence type="inferred from homology"/>
<comment type="domain">
    <text evidence="5">The QLQ domain and WRC domain may be involved in protein-protein interaction and DNA-binding, respectively.</text>
</comment>
<feature type="short sequence motif" description="Bipartite nuclear localization signal" evidence="4">
    <location>
        <begin position="109"/>
        <end position="116"/>
    </location>
</feature>
<keyword evidence="3 4" id="KW-0539">Nucleus</keyword>
<evidence type="ECO:0000256" key="3">
    <source>
        <dbReference type="ARBA" id="ARBA00023242"/>
    </source>
</evidence>
<feature type="compositionally biased region" description="Basic residues" evidence="6">
    <location>
        <begin position="106"/>
        <end position="115"/>
    </location>
</feature>
<dbReference type="eggNOG" id="ENOG502QSFK">
    <property type="taxonomic scope" value="Eukaryota"/>
</dbReference>
<dbReference type="OMA" id="PMTARWP"/>
<comment type="similarity">
    <text evidence="2 5">Belongs to the GRF family.</text>
</comment>
<dbReference type="GO" id="GO:0006355">
    <property type="term" value="P:regulation of DNA-templated transcription"/>
    <property type="evidence" value="ECO:0007669"/>
    <property type="project" value="InterPro"/>
</dbReference>
<evidence type="ECO:0000256" key="6">
    <source>
        <dbReference type="SAM" id="MobiDB-lite"/>
    </source>
</evidence>
<dbReference type="GO" id="GO:0032502">
    <property type="term" value="P:developmental process"/>
    <property type="evidence" value="ECO:0007669"/>
    <property type="project" value="InterPro"/>
</dbReference>
<dbReference type="Pfam" id="PF08879">
    <property type="entry name" value="WRC"/>
    <property type="match status" value="1"/>
</dbReference>
<feature type="region of interest" description="Disordered" evidence="6">
    <location>
        <begin position="106"/>
        <end position="140"/>
    </location>
</feature>
<feature type="compositionally biased region" description="Low complexity" evidence="6">
    <location>
        <begin position="120"/>
        <end position="140"/>
    </location>
</feature>
<dbReference type="FunCoup" id="A0A1U7ZUK0">
    <property type="interactions" value="14"/>
</dbReference>
<evidence type="ECO:0000256" key="5">
    <source>
        <dbReference type="RuleBase" id="RU367127"/>
    </source>
</evidence>
<accession>A0A1U7ZUK0</accession>
<dbReference type="GeneID" id="104596390"/>
<dbReference type="InterPro" id="IPR014977">
    <property type="entry name" value="WRC_dom"/>
</dbReference>
<gene>
    <name evidence="8" type="primary">LOC104596390</name>
</gene>
<sequence length="349" mass="38940">MNSTSALTATGVRPPFTALQWQELEHQALIFKYLMAGLPVPPELVHPIRKSFESMSARFFHHPSMGYCSFYGKKADPEPGRCRRTDGKKWRCSKDAYPDSKYCERHMHRGRNRSRKPVETQTISQSSSTVTSLTATATGSSVGSGSFQNLPLHSISNPQGACSGNSTPLQIEPISYGIGNKDYRYLHGLKPEADEHSFFSEASGSVRGLGMDSSLDSSWRLMPSRVSSFPPSKMRNGSIFQSDYPQMHSMQDLGHATVTATTFSKQQQQQQQQQHCFFGSEFASAEPVKQEGQSLRPFFDEWPKTRESWSDLEDERSNRTSFSTTQLSISIPMASSDFSATSSRSPNDD</sequence>
<reference evidence="8" key="1">
    <citation type="submission" date="2025-08" db="UniProtKB">
        <authorList>
            <consortium name="RefSeq"/>
        </authorList>
    </citation>
    <scope>IDENTIFICATION</scope>
</reference>
<protein>
    <recommendedName>
        <fullName evidence="5">Growth-regulating factor</fullName>
    </recommendedName>
</protein>
<dbReference type="InterPro" id="IPR031137">
    <property type="entry name" value="GRF"/>
</dbReference>
<dbReference type="InterPro" id="IPR014978">
    <property type="entry name" value="Gln-Leu-Gln_QLQ"/>
</dbReference>
<dbReference type="SMART" id="SM00951">
    <property type="entry name" value="QLQ"/>
    <property type="match status" value="1"/>
</dbReference>
<feature type="region of interest" description="Disordered" evidence="6">
    <location>
        <begin position="307"/>
        <end position="328"/>
    </location>
</feature>
<evidence type="ECO:0000256" key="4">
    <source>
        <dbReference type="PROSITE-ProRule" id="PRU01002"/>
    </source>
</evidence>
<dbReference type="AlphaFoldDB" id="A0A1U7ZUK0"/>
<keyword evidence="5" id="KW-0010">Activator</keyword>
<dbReference type="OrthoDB" id="1927209at2759"/>
<dbReference type="Proteomes" id="UP000189703">
    <property type="component" value="Unplaced"/>
</dbReference>
<evidence type="ECO:0000256" key="1">
    <source>
        <dbReference type="ARBA" id="ARBA00004123"/>
    </source>
</evidence>
<evidence type="ECO:0000313" key="8">
    <source>
        <dbReference type="RefSeq" id="XP_010255823.1"/>
    </source>
</evidence>
<feature type="compositionally biased region" description="Polar residues" evidence="6">
    <location>
        <begin position="319"/>
        <end position="328"/>
    </location>
</feature>
<dbReference type="GO" id="GO:0006351">
    <property type="term" value="P:DNA-templated transcription"/>
    <property type="evidence" value="ECO:0007669"/>
    <property type="project" value="UniProtKB-UniRule"/>
</dbReference>
<keyword evidence="5" id="KW-0805">Transcription regulation</keyword>
<comment type="subcellular location">
    <subcellularLocation>
        <location evidence="1 4 5">Nucleus</location>
    </subcellularLocation>
</comment>
<dbReference type="PROSITE" id="PS51667">
    <property type="entry name" value="WRC"/>
    <property type="match status" value="1"/>
</dbReference>
<dbReference type="KEGG" id="nnu:104596390"/>
<organism evidence="7 8">
    <name type="scientific">Nelumbo nucifera</name>
    <name type="common">Sacred lotus</name>
    <dbReference type="NCBI Taxonomy" id="4432"/>
    <lineage>
        <taxon>Eukaryota</taxon>
        <taxon>Viridiplantae</taxon>
        <taxon>Streptophyta</taxon>
        <taxon>Embryophyta</taxon>
        <taxon>Tracheophyta</taxon>
        <taxon>Spermatophyta</taxon>
        <taxon>Magnoliopsida</taxon>
        <taxon>Proteales</taxon>
        <taxon>Nelumbonaceae</taxon>
        <taxon>Nelumbo</taxon>
    </lineage>
</organism>
<dbReference type="GO" id="GO:0005524">
    <property type="term" value="F:ATP binding"/>
    <property type="evidence" value="ECO:0007669"/>
    <property type="project" value="UniProtKB-UniRule"/>
</dbReference>
<dbReference type="PROSITE" id="PS51666">
    <property type="entry name" value="QLQ"/>
    <property type="match status" value="1"/>
</dbReference>